<organism evidence="1 2">
    <name type="scientific">Aspergillus pseudotamarii</name>
    <dbReference type="NCBI Taxonomy" id="132259"/>
    <lineage>
        <taxon>Eukaryota</taxon>
        <taxon>Fungi</taxon>
        <taxon>Dikarya</taxon>
        <taxon>Ascomycota</taxon>
        <taxon>Pezizomycotina</taxon>
        <taxon>Eurotiomycetes</taxon>
        <taxon>Eurotiomycetidae</taxon>
        <taxon>Eurotiales</taxon>
        <taxon>Aspergillaceae</taxon>
        <taxon>Aspergillus</taxon>
        <taxon>Aspergillus subgen. Circumdati</taxon>
    </lineage>
</organism>
<sequence>MQLPMEIQAMILEFLGPCWYLIVLRETRRLFKQIQNGHINRCERLNLAKELYTGRTKYQGKSYISIISNMPLKLPSLYDQQHIIPPKLNPWNIQNINHVRSNRHLDHVKVDAKVRGLIVCFRWDDPIGIYGFTGISKAFQSFVKLMKQRSPYGNDYWIYFPISNDELLTAAWIRKEKDSSAWAWPLRRLSKPLWEGTLHSGATQPNHPNRIYEYQSLVQDGDGVISGIVHDGLDPDPKRFSKRITQIGVTCDPGCQVETLAHEPQFGHYECPGIWDNRTTPTSYMTKALLEGLYKVRVCRDLEKPHRPCIGLLLYYVNEGVESLGQVHWGCDLTRNFLAPICLEKGNGDGKDYIKDALRDTSCTWLECEAGTLQKIPQHGTLVWWFGDLGNKVVIYTDPER</sequence>
<accession>A0A5N6SU11</accession>
<evidence type="ECO:0000313" key="2">
    <source>
        <dbReference type="Proteomes" id="UP000325672"/>
    </source>
</evidence>
<reference evidence="1 2" key="1">
    <citation type="submission" date="2019-04" db="EMBL/GenBank/DDBJ databases">
        <title>Friends and foes A comparative genomics study of 23 Aspergillus species from section Flavi.</title>
        <authorList>
            <consortium name="DOE Joint Genome Institute"/>
            <person name="Kjaerbolling I."/>
            <person name="Vesth T."/>
            <person name="Frisvad J.C."/>
            <person name="Nybo J.L."/>
            <person name="Theobald S."/>
            <person name="Kildgaard S."/>
            <person name="Isbrandt T."/>
            <person name="Kuo A."/>
            <person name="Sato A."/>
            <person name="Lyhne E.K."/>
            <person name="Kogle M.E."/>
            <person name="Wiebenga A."/>
            <person name="Kun R.S."/>
            <person name="Lubbers R.J."/>
            <person name="Makela M.R."/>
            <person name="Barry K."/>
            <person name="Chovatia M."/>
            <person name="Clum A."/>
            <person name="Daum C."/>
            <person name="Haridas S."/>
            <person name="He G."/>
            <person name="LaButti K."/>
            <person name="Lipzen A."/>
            <person name="Mondo S."/>
            <person name="Riley R."/>
            <person name="Salamov A."/>
            <person name="Simmons B.A."/>
            <person name="Magnuson J.K."/>
            <person name="Henrissat B."/>
            <person name="Mortensen U.H."/>
            <person name="Larsen T.O."/>
            <person name="Devries R.P."/>
            <person name="Grigoriev I.V."/>
            <person name="Machida M."/>
            <person name="Baker S.E."/>
            <person name="Andersen M.R."/>
        </authorList>
    </citation>
    <scope>NUCLEOTIDE SEQUENCE [LARGE SCALE GENOMIC DNA]</scope>
    <source>
        <strain evidence="1 2">CBS 117625</strain>
    </source>
</reference>
<keyword evidence="2" id="KW-1185">Reference proteome</keyword>
<gene>
    <name evidence="1" type="ORF">BDV38DRAFT_73214</name>
</gene>
<dbReference type="Proteomes" id="UP000325672">
    <property type="component" value="Unassembled WGS sequence"/>
</dbReference>
<dbReference type="EMBL" id="ML743572">
    <property type="protein sequence ID" value="KAE8138166.1"/>
    <property type="molecule type" value="Genomic_DNA"/>
</dbReference>
<name>A0A5N6SU11_ASPPS</name>
<proteinExistence type="predicted"/>
<dbReference type="GeneID" id="43648058"/>
<dbReference type="RefSeq" id="XP_031914229.1">
    <property type="nucleotide sequence ID" value="XM_032063848.1"/>
</dbReference>
<protein>
    <submittedName>
        <fullName evidence="1">Uncharacterized protein</fullName>
    </submittedName>
</protein>
<dbReference type="OrthoDB" id="5153231at2759"/>
<evidence type="ECO:0000313" key="1">
    <source>
        <dbReference type="EMBL" id="KAE8138166.1"/>
    </source>
</evidence>
<dbReference type="AlphaFoldDB" id="A0A5N6SU11"/>